<dbReference type="GO" id="GO:0016712">
    <property type="term" value="F:oxidoreductase activity, acting on paired donors, with incorporation or reduction of molecular oxygen, reduced flavin or flavoprotein as one donor, and incorporation of one atom of oxygen"/>
    <property type="evidence" value="ECO:0007669"/>
    <property type="project" value="TreeGrafter"/>
</dbReference>
<comment type="cofactor">
    <cofactor evidence="7">
        <name>heme</name>
        <dbReference type="ChEBI" id="CHEBI:30413"/>
    </cofactor>
</comment>
<dbReference type="GO" id="GO:0006082">
    <property type="term" value="P:organic acid metabolic process"/>
    <property type="evidence" value="ECO:0007669"/>
    <property type="project" value="TreeGrafter"/>
</dbReference>
<dbReference type="PRINTS" id="PR00385">
    <property type="entry name" value="P450"/>
</dbReference>
<sequence>MPKLIVKLRSKVRAHAPPLPVPQDVPQTPQQRHAAYMRNYRANLKKKPEQYHMYRRLETDRLRSFRERMTAEQRRRQNELSRLRMQKMRKKSKGVGQQQSCLPNIPNTRSAEERRRQQREYWKLKKRQQRAAMSSQKKRRIREKDAAQKRASYAARQRVKSKPVTLNKQSDEGFPSDAARRKAISRARKVLPKGSAEKFAEVVAGVIRTSDKKNKDAMKKKGITADDSRIILQSIRDTCSSLKGRRKRFFVSQMSSFLDQQHGLKTKASRQLNIGWKYLMKYSRMKKHNVNVEERKKRTDAMSMELVEAVREFYQHPNVSTEMPNKKGLRKGAEKPKFVLQKTLKQTYNQFCDEQPNSSISQSKFAQLRPHNVLVQGKAKVYQCLCEYCTNINLKIKAVNRVVSEMKLDCIVADCYQLSALTLCPQDDDSKFAKLSCIDRECDQCGIKLVDSYFKPLLDVAGDSQLSWQRWGKLSVSSEKGGKNRVSLLRVRGSAANLIEELKGELQTFSTHLFEARWQQSCFYSMSKNPPEETAVLVMDFAENYSCLMQHEVQSAHWYISQITMHPMVAYYTCNCGDPMPVREAIHIISDDMQHDAHAVQKYTTLAANHLTGTRGLKLKRLIKFSDGCGAQYKSKIPFVDLSHSSSDLGIPSVEHHFFGSRHGKNPCDGEGGIVKNAATRAVKAGTNIINSAESLFLYCSQHLSRPATNENGCSHSRRVFFLVSKGAIERQRPDRTEVSSVAGTRKVHAVVGIKPYLIKKRRLSCFCSGCNTGGKCDNANYTSPWTEAILKVKQKRDEPSVVQPCTTVDFAESEVVQIGEFQQAVLKDLFCDVHLCENENPDQYRASTPAISHQPLVADSVVSENEEPVAAEKLSPQVRGIKMQQDSYYAVFYDNEFYVGRLTNISGDNFTFKFLHRVRSVQDNRERLYDWPARSDCEVVHGSYIISGPLKLHGSGPFSIEGLDHVDAIYMKMKNTQKELLKMDLEVVMSFLRSNYRPVLLCTAVFLATLKWIRSPRNLPPGPMPLPILGNSAKFWKRKNYEVICELAEKYGGVFTMYLGGLRVVVISDIDIAKEAAIKQADIFSNRFLPPVLVWTIGDNGSLFFKNGHEWKERRKFVMHALRNFGVGKKSLEYGINEEARCMVEVFEEKKGEPFDPSVFVGYMIANVICRINFGKRYDYQDKEFQTIIQDFQSIFRSFTLTGLVQVFPWLVRTPVYGFIFKTINKMKTFISGILKEHQDTLDENDTRDIIDMYLVEIKRQQESGEEVLFKPEQAWRAILEIFGGGTDTTLNTLLFGILLTTLNPEIQNKVQEEIDLVVGTDRQPSCEDRPNMPYLDALIMEIQRFRPVIVLSPPRGVFQDTTLAGYNIPKGTQVFFNLWGLLHDPKVWKNPNNFDPTNFLSDDGKTVIRPEQFIPFGLGRRVCLGENLARMELFLFYTNLFQRFRFSFPEGDPVPSLEPRIGIVANPENFRICATPR</sequence>
<keyword evidence="3 7" id="KW-0479">Metal-binding</keyword>
<accession>A0A9Q1HEH7</accession>
<dbReference type="InterPro" id="IPR002401">
    <property type="entry name" value="Cyt_P450_E_grp-I"/>
</dbReference>
<evidence type="ECO:0000256" key="1">
    <source>
        <dbReference type="ARBA" id="ARBA00004370"/>
    </source>
</evidence>
<dbReference type="InterPro" id="IPR001128">
    <property type="entry name" value="Cyt_P450"/>
</dbReference>
<dbReference type="Pfam" id="PF00067">
    <property type="entry name" value="p450"/>
    <property type="match status" value="1"/>
</dbReference>
<evidence type="ECO:0000313" key="9">
    <source>
        <dbReference type="EMBL" id="KAJ8046647.1"/>
    </source>
</evidence>
<feature type="compositionally biased region" description="Basic residues" evidence="8">
    <location>
        <begin position="84"/>
        <end position="93"/>
    </location>
</feature>
<dbReference type="Proteomes" id="UP001152320">
    <property type="component" value="Chromosome 2"/>
</dbReference>
<comment type="subcellular location">
    <subcellularLocation>
        <location evidence="1">Membrane</location>
    </subcellularLocation>
</comment>
<proteinExistence type="inferred from homology"/>
<name>A0A9Q1HEH7_HOLLE</name>
<feature type="compositionally biased region" description="Basic and acidic residues" evidence="8">
    <location>
        <begin position="68"/>
        <end position="82"/>
    </location>
</feature>
<feature type="compositionally biased region" description="Polar residues" evidence="8">
    <location>
        <begin position="95"/>
        <end position="109"/>
    </location>
</feature>
<evidence type="ECO:0000256" key="2">
    <source>
        <dbReference type="ARBA" id="ARBA00010617"/>
    </source>
</evidence>
<dbReference type="GO" id="GO:0005737">
    <property type="term" value="C:cytoplasm"/>
    <property type="evidence" value="ECO:0007669"/>
    <property type="project" value="TreeGrafter"/>
</dbReference>
<comment type="similarity">
    <text evidence="2">Belongs to the cytochrome P450 family.</text>
</comment>
<dbReference type="SUPFAM" id="SSF48264">
    <property type="entry name" value="Cytochrome P450"/>
    <property type="match status" value="1"/>
</dbReference>
<dbReference type="EMBL" id="JAIZAY010000002">
    <property type="protein sequence ID" value="KAJ8046647.1"/>
    <property type="molecule type" value="Genomic_DNA"/>
</dbReference>
<evidence type="ECO:0000256" key="6">
    <source>
        <dbReference type="ARBA" id="ARBA00023136"/>
    </source>
</evidence>
<feature type="compositionally biased region" description="Basic and acidic residues" evidence="8">
    <location>
        <begin position="110"/>
        <end position="123"/>
    </location>
</feature>
<dbReference type="InterPro" id="IPR050182">
    <property type="entry name" value="Cytochrome_P450_fam2"/>
</dbReference>
<dbReference type="PANTHER" id="PTHR24300:SF397">
    <property type="entry name" value="CYTOCHROME P450 2U1"/>
    <property type="match status" value="1"/>
</dbReference>
<keyword evidence="6" id="KW-0472">Membrane</keyword>
<dbReference type="FunFam" id="1.10.630.10:FF:000004">
    <property type="entry name" value="cytochrome P450 2D15 isoform X1"/>
    <property type="match status" value="1"/>
</dbReference>
<dbReference type="Gene3D" id="1.10.630.10">
    <property type="entry name" value="Cytochrome P450"/>
    <property type="match status" value="1"/>
</dbReference>
<evidence type="ECO:0000256" key="8">
    <source>
        <dbReference type="SAM" id="MobiDB-lite"/>
    </source>
</evidence>
<dbReference type="InterPro" id="IPR017972">
    <property type="entry name" value="Cyt_P450_CS"/>
</dbReference>
<dbReference type="PROSITE" id="PS00086">
    <property type="entry name" value="CYTOCHROME_P450"/>
    <property type="match status" value="1"/>
</dbReference>
<keyword evidence="10" id="KW-1185">Reference proteome</keyword>
<reference evidence="9" key="1">
    <citation type="submission" date="2021-10" db="EMBL/GenBank/DDBJ databases">
        <title>Tropical sea cucumber genome reveals ecological adaptation and Cuvierian tubules defense mechanism.</title>
        <authorList>
            <person name="Chen T."/>
        </authorList>
    </citation>
    <scope>NUCLEOTIDE SEQUENCE</scope>
    <source>
        <strain evidence="9">Nanhai2018</strain>
        <tissue evidence="9">Muscle</tissue>
    </source>
</reference>
<dbReference type="GO" id="GO:0005506">
    <property type="term" value="F:iron ion binding"/>
    <property type="evidence" value="ECO:0007669"/>
    <property type="project" value="InterPro"/>
</dbReference>
<evidence type="ECO:0000256" key="4">
    <source>
        <dbReference type="ARBA" id="ARBA00023002"/>
    </source>
</evidence>
<keyword evidence="7" id="KW-0349">Heme</keyword>
<evidence type="ECO:0000256" key="3">
    <source>
        <dbReference type="ARBA" id="ARBA00022723"/>
    </source>
</evidence>
<keyword evidence="4" id="KW-0560">Oxidoreductase</keyword>
<evidence type="ECO:0000313" key="10">
    <source>
        <dbReference type="Proteomes" id="UP001152320"/>
    </source>
</evidence>
<gene>
    <name evidence="9" type="ORF">HOLleu_05400</name>
</gene>
<organism evidence="9 10">
    <name type="scientific">Holothuria leucospilota</name>
    <name type="common">Black long sea cucumber</name>
    <name type="synonym">Mertensiothuria leucospilota</name>
    <dbReference type="NCBI Taxonomy" id="206669"/>
    <lineage>
        <taxon>Eukaryota</taxon>
        <taxon>Metazoa</taxon>
        <taxon>Echinodermata</taxon>
        <taxon>Eleutherozoa</taxon>
        <taxon>Echinozoa</taxon>
        <taxon>Holothuroidea</taxon>
        <taxon>Aspidochirotacea</taxon>
        <taxon>Aspidochirotida</taxon>
        <taxon>Holothuriidae</taxon>
        <taxon>Holothuria</taxon>
    </lineage>
</organism>
<keyword evidence="5 7" id="KW-0408">Iron</keyword>
<feature type="region of interest" description="Disordered" evidence="8">
    <location>
        <begin position="68"/>
        <end position="177"/>
    </location>
</feature>
<evidence type="ECO:0000256" key="7">
    <source>
        <dbReference type="PIRSR" id="PIRSR602401-1"/>
    </source>
</evidence>
<dbReference type="GO" id="GO:0020037">
    <property type="term" value="F:heme binding"/>
    <property type="evidence" value="ECO:0007669"/>
    <property type="project" value="InterPro"/>
</dbReference>
<comment type="caution">
    <text evidence="9">The sequence shown here is derived from an EMBL/GenBank/DDBJ whole genome shotgun (WGS) entry which is preliminary data.</text>
</comment>
<dbReference type="OrthoDB" id="1103324at2759"/>
<protein>
    <submittedName>
        <fullName evidence="9">Cytochrome P450 2J2</fullName>
    </submittedName>
</protein>
<dbReference type="PRINTS" id="PR00463">
    <property type="entry name" value="EP450I"/>
</dbReference>
<feature type="binding site" description="axial binding residue" evidence="7">
    <location>
        <position position="1425"/>
    </location>
    <ligand>
        <name>heme</name>
        <dbReference type="ChEBI" id="CHEBI:30413"/>
    </ligand>
    <ligandPart>
        <name>Fe</name>
        <dbReference type="ChEBI" id="CHEBI:18248"/>
    </ligandPart>
</feature>
<dbReference type="GO" id="GO:0006805">
    <property type="term" value="P:xenobiotic metabolic process"/>
    <property type="evidence" value="ECO:0007669"/>
    <property type="project" value="TreeGrafter"/>
</dbReference>
<dbReference type="GO" id="GO:0016020">
    <property type="term" value="C:membrane"/>
    <property type="evidence" value="ECO:0007669"/>
    <property type="project" value="UniProtKB-SubCell"/>
</dbReference>
<evidence type="ECO:0000256" key="5">
    <source>
        <dbReference type="ARBA" id="ARBA00023004"/>
    </source>
</evidence>
<dbReference type="InterPro" id="IPR036396">
    <property type="entry name" value="Cyt_P450_sf"/>
</dbReference>
<dbReference type="PANTHER" id="PTHR24300">
    <property type="entry name" value="CYTOCHROME P450 508A4-RELATED"/>
    <property type="match status" value="1"/>
</dbReference>
<dbReference type="GO" id="GO:0008395">
    <property type="term" value="F:steroid hydroxylase activity"/>
    <property type="evidence" value="ECO:0007669"/>
    <property type="project" value="TreeGrafter"/>
</dbReference>